<evidence type="ECO:0000259" key="10">
    <source>
        <dbReference type="PROSITE" id="PS51384"/>
    </source>
</evidence>
<evidence type="ECO:0000256" key="7">
    <source>
        <dbReference type="ARBA" id="ARBA00023014"/>
    </source>
</evidence>
<gene>
    <name evidence="11" type="ORF">GCM10009727_01610</name>
</gene>
<evidence type="ECO:0000259" key="9">
    <source>
        <dbReference type="PROSITE" id="PS51085"/>
    </source>
</evidence>
<name>A0ABN2XWX8_9ACTN</name>
<comment type="cofactor">
    <cofactor evidence="1">
        <name>FAD</name>
        <dbReference type="ChEBI" id="CHEBI:57692"/>
    </cofactor>
</comment>
<dbReference type="PANTHER" id="PTHR47354">
    <property type="entry name" value="NADH OXIDOREDUCTASE HCR"/>
    <property type="match status" value="1"/>
</dbReference>
<sequence>MVRGKERLSDNVVLLRLGDLEGRPLPGWSPGSHIDVVLPNGLVRPYSLCGDTADREEWRLLVGRERESRGGSAFVHDGMERGDHLDYLGPRSWFRLRSARRYLFLAGGLGIAPLIPMARLVAACHLPWSMAVVGSKADVEPITAMLPDLAPDITLMATGEDARPDLTAPLTGLDPGTAVYTCGSDRFVEEVERICGRSGLAVNRQLFTAGTPRGGDGEPVELVLARSGLTFTVRAGTSLATGLRQVGVPVPVSCGAGICGACLVKVVEGVPDHRDRLLTPAQRERGDTILTCVSRAHSPRLVLDL</sequence>
<comment type="caution">
    <text evidence="11">The sequence shown here is derived from an EMBL/GenBank/DDBJ whole genome shotgun (WGS) entry which is preliminary data.</text>
</comment>
<dbReference type="Gene3D" id="2.40.30.10">
    <property type="entry name" value="Translation factors"/>
    <property type="match status" value="1"/>
</dbReference>
<feature type="transmembrane region" description="Helical" evidence="8">
    <location>
        <begin position="102"/>
        <end position="122"/>
    </location>
</feature>
<keyword evidence="5" id="KW-0560">Oxidoreductase</keyword>
<dbReference type="PROSITE" id="PS51384">
    <property type="entry name" value="FAD_FR"/>
    <property type="match status" value="1"/>
</dbReference>
<protein>
    <submittedName>
        <fullName evidence="11">PDR/VanB family oxidoreductase</fullName>
    </submittedName>
</protein>
<dbReference type="CDD" id="cd06185">
    <property type="entry name" value="PDR_like"/>
    <property type="match status" value="1"/>
</dbReference>
<evidence type="ECO:0000256" key="2">
    <source>
        <dbReference type="ARBA" id="ARBA00022630"/>
    </source>
</evidence>
<dbReference type="InterPro" id="IPR017927">
    <property type="entry name" value="FAD-bd_FR_type"/>
</dbReference>
<evidence type="ECO:0000313" key="11">
    <source>
        <dbReference type="EMBL" id="GAA2118496.1"/>
    </source>
</evidence>
<dbReference type="InterPro" id="IPR006058">
    <property type="entry name" value="2Fe2S_fd_BS"/>
</dbReference>
<keyword evidence="4" id="KW-0479">Metal-binding</keyword>
<evidence type="ECO:0000256" key="4">
    <source>
        <dbReference type="ARBA" id="ARBA00022723"/>
    </source>
</evidence>
<evidence type="ECO:0000256" key="3">
    <source>
        <dbReference type="ARBA" id="ARBA00022714"/>
    </source>
</evidence>
<reference evidence="11 12" key="1">
    <citation type="journal article" date="2019" name="Int. J. Syst. Evol. Microbiol.">
        <title>The Global Catalogue of Microorganisms (GCM) 10K type strain sequencing project: providing services to taxonomists for standard genome sequencing and annotation.</title>
        <authorList>
            <consortium name="The Broad Institute Genomics Platform"/>
            <consortium name="The Broad Institute Genome Sequencing Center for Infectious Disease"/>
            <person name="Wu L."/>
            <person name="Ma J."/>
        </authorList>
    </citation>
    <scope>NUCLEOTIDE SEQUENCE [LARGE SCALE GENOMIC DNA]</scope>
    <source>
        <strain evidence="11 12">JCM 13850</strain>
    </source>
</reference>
<keyword evidence="3" id="KW-0001">2Fe-2S</keyword>
<keyword evidence="7" id="KW-0411">Iron-sulfur</keyword>
<dbReference type="InterPro" id="IPR039261">
    <property type="entry name" value="FNR_nucleotide-bd"/>
</dbReference>
<dbReference type="Pfam" id="PF00111">
    <property type="entry name" value="Fer2"/>
    <property type="match status" value="1"/>
</dbReference>
<dbReference type="InterPro" id="IPR012675">
    <property type="entry name" value="Beta-grasp_dom_sf"/>
</dbReference>
<keyword evidence="12" id="KW-1185">Reference proteome</keyword>
<keyword evidence="8" id="KW-0472">Membrane</keyword>
<dbReference type="InterPro" id="IPR050415">
    <property type="entry name" value="MRET"/>
</dbReference>
<dbReference type="InterPro" id="IPR001041">
    <property type="entry name" value="2Fe-2S_ferredoxin-type"/>
</dbReference>
<keyword evidence="6" id="KW-0408">Iron</keyword>
<dbReference type="InterPro" id="IPR036010">
    <property type="entry name" value="2Fe-2S_ferredoxin-like_sf"/>
</dbReference>
<dbReference type="Proteomes" id="UP001501020">
    <property type="component" value="Unassembled WGS sequence"/>
</dbReference>
<feature type="domain" description="2Fe-2S ferredoxin-type" evidence="9">
    <location>
        <begin position="218"/>
        <end position="305"/>
    </location>
</feature>
<dbReference type="SUPFAM" id="SSF63380">
    <property type="entry name" value="Riboflavin synthase domain-like"/>
    <property type="match status" value="1"/>
</dbReference>
<dbReference type="RefSeq" id="WP_344260193.1">
    <property type="nucleotide sequence ID" value="NZ_BAAAMR010000001.1"/>
</dbReference>
<dbReference type="EMBL" id="BAAAMR010000001">
    <property type="protein sequence ID" value="GAA2118496.1"/>
    <property type="molecule type" value="Genomic_DNA"/>
</dbReference>
<proteinExistence type="predicted"/>
<dbReference type="CDD" id="cd00207">
    <property type="entry name" value="fer2"/>
    <property type="match status" value="1"/>
</dbReference>
<keyword evidence="8" id="KW-0812">Transmembrane</keyword>
<dbReference type="InterPro" id="IPR017938">
    <property type="entry name" value="Riboflavin_synthase-like_b-brl"/>
</dbReference>
<evidence type="ECO:0000313" key="12">
    <source>
        <dbReference type="Proteomes" id="UP001501020"/>
    </source>
</evidence>
<dbReference type="PROSITE" id="PS51085">
    <property type="entry name" value="2FE2S_FER_2"/>
    <property type="match status" value="1"/>
</dbReference>
<dbReference type="SUPFAM" id="SSF54292">
    <property type="entry name" value="2Fe-2S ferredoxin-like"/>
    <property type="match status" value="1"/>
</dbReference>
<evidence type="ECO:0000256" key="6">
    <source>
        <dbReference type="ARBA" id="ARBA00023004"/>
    </source>
</evidence>
<organism evidence="11 12">
    <name type="scientific">Actinomadura napierensis</name>
    <dbReference type="NCBI Taxonomy" id="267854"/>
    <lineage>
        <taxon>Bacteria</taxon>
        <taxon>Bacillati</taxon>
        <taxon>Actinomycetota</taxon>
        <taxon>Actinomycetes</taxon>
        <taxon>Streptosporangiales</taxon>
        <taxon>Thermomonosporaceae</taxon>
        <taxon>Actinomadura</taxon>
    </lineage>
</organism>
<evidence type="ECO:0000256" key="1">
    <source>
        <dbReference type="ARBA" id="ARBA00001974"/>
    </source>
</evidence>
<evidence type="ECO:0000256" key="5">
    <source>
        <dbReference type="ARBA" id="ARBA00023002"/>
    </source>
</evidence>
<dbReference type="SUPFAM" id="SSF52343">
    <property type="entry name" value="Ferredoxin reductase-like, C-terminal NADP-linked domain"/>
    <property type="match status" value="1"/>
</dbReference>
<dbReference type="Gene3D" id="3.40.50.80">
    <property type="entry name" value="Nucleotide-binding domain of ferredoxin-NADP reductase (FNR) module"/>
    <property type="match status" value="1"/>
</dbReference>
<dbReference type="Gene3D" id="3.10.20.30">
    <property type="match status" value="1"/>
</dbReference>
<dbReference type="PRINTS" id="PR00409">
    <property type="entry name" value="PHDIOXRDTASE"/>
</dbReference>
<dbReference type="PANTHER" id="PTHR47354:SF1">
    <property type="entry name" value="CARNITINE MONOOXYGENASE REDUCTASE SUBUNIT"/>
    <property type="match status" value="1"/>
</dbReference>
<keyword evidence="2" id="KW-0285">Flavoprotein</keyword>
<evidence type="ECO:0000256" key="8">
    <source>
        <dbReference type="SAM" id="Phobius"/>
    </source>
</evidence>
<feature type="domain" description="FAD-binding FR-type" evidence="10">
    <location>
        <begin position="1"/>
        <end position="97"/>
    </location>
</feature>
<accession>A0ABN2XWX8</accession>
<keyword evidence="8" id="KW-1133">Transmembrane helix</keyword>
<dbReference type="PROSITE" id="PS00197">
    <property type="entry name" value="2FE2S_FER_1"/>
    <property type="match status" value="1"/>
</dbReference>